<name>A0A067JIP3_JATCU</name>
<organism evidence="1 2">
    <name type="scientific">Jatropha curcas</name>
    <name type="common">Barbados nut</name>
    <dbReference type="NCBI Taxonomy" id="180498"/>
    <lineage>
        <taxon>Eukaryota</taxon>
        <taxon>Viridiplantae</taxon>
        <taxon>Streptophyta</taxon>
        <taxon>Embryophyta</taxon>
        <taxon>Tracheophyta</taxon>
        <taxon>Spermatophyta</taxon>
        <taxon>Magnoliopsida</taxon>
        <taxon>eudicotyledons</taxon>
        <taxon>Gunneridae</taxon>
        <taxon>Pentapetalae</taxon>
        <taxon>rosids</taxon>
        <taxon>fabids</taxon>
        <taxon>Malpighiales</taxon>
        <taxon>Euphorbiaceae</taxon>
        <taxon>Crotonoideae</taxon>
        <taxon>Jatropheae</taxon>
        <taxon>Jatropha</taxon>
    </lineage>
</organism>
<evidence type="ECO:0000313" key="2">
    <source>
        <dbReference type="Proteomes" id="UP000027138"/>
    </source>
</evidence>
<proteinExistence type="predicted"/>
<keyword evidence="2" id="KW-1185">Reference proteome</keyword>
<dbReference type="EMBL" id="KK915190">
    <property type="protein sequence ID" value="KDP23831.1"/>
    <property type="molecule type" value="Genomic_DNA"/>
</dbReference>
<protein>
    <submittedName>
        <fullName evidence="1">Uncharacterized protein</fullName>
    </submittedName>
</protein>
<dbReference type="Proteomes" id="UP000027138">
    <property type="component" value="Unassembled WGS sequence"/>
</dbReference>
<dbReference type="AlphaFoldDB" id="A0A067JIP3"/>
<reference evidence="1 2" key="1">
    <citation type="journal article" date="2014" name="PLoS ONE">
        <title>Global Analysis of Gene Expression Profiles in Physic Nut (Jatropha curcas L.) Seedlings Exposed to Salt Stress.</title>
        <authorList>
            <person name="Zhang L."/>
            <person name="Zhang C."/>
            <person name="Wu P."/>
            <person name="Chen Y."/>
            <person name="Li M."/>
            <person name="Jiang H."/>
            <person name="Wu G."/>
        </authorList>
    </citation>
    <scope>NUCLEOTIDE SEQUENCE [LARGE SCALE GENOMIC DNA]</scope>
    <source>
        <strain evidence="2">cv. GZQX0401</strain>
        <tissue evidence="1">Young leaves</tissue>
    </source>
</reference>
<accession>A0A067JIP3</accession>
<sequence>MSHGMKLWEFILDARTTIILWNDLPSYLCWGTSELYGVLQSTSGARHLSSGLHHYLVACTIKSTKCGKSGGNAYAAASGSTGYLCGSRIVPERRALAILSILFPRFGLVSIESYPFEACMSLTLISMRGLFLGVEHGGLAGGMLILPQCLNVPAATEQSYLGPDREVPMGEVVAYPDFIQVTIGERVYEWEFGPDRRRIPHDVPYYMLSTRSIRLEQDIAASRRELVSRRSLGRFCAWCLCDFCEDPALVHVPPPTKFDPFVKVEELDRGQGDAQLSSVASTSQSTDPALPSLSFGAHRAANTMHARDPSREPILGVSFGLHHVIIADYNEVCQLYEAERLKLVMVRLPDEHVSVSIKITTQRKYAVHMPYNLFHHNDFEICPLFEEFSIIFRRIPIIEEVPMVLRLDIDPASLILPVFDFSTYEIASYDFGADAFPLLPFVDHALSVDRTSSYWPSLICFCILS</sequence>
<gene>
    <name evidence="1" type="ORF">JCGZ_27120</name>
</gene>
<evidence type="ECO:0000313" key="1">
    <source>
        <dbReference type="EMBL" id="KDP23831.1"/>
    </source>
</evidence>